<dbReference type="InterPro" id="IPR052895">
    <property type="entry name" value="HetReg/Transcr_Mod"/>
</dbReference>
<evidence type="ECO:0000313" key="2">
    <source>
        <dbReference type="EMBL" id="KFH61751.1"/>
    </source>
</evidence>
<sequence>MDKHKICTICGEEKDRDQFYKHRRQCKPCYKERNKKKVHMDDEEQTLELLENLSLDDQSSKGCPAYANETDERMEDKTFPGVFDHPGFKLIHVDGHGVRLVSLSDMSVRNDVKSRGYWCISHCWGDVTNSLWKDHGVDGINYEVFVREEKRNAFLQIFKRKGYWWIDLFCVDQRPDAEKPLEIMHHIYSSCKECLCLLDCDNRSMKKIIRYTRGTSNRDLYDMPAKKFSTHFGNVISSKWFMRVWTLQEIVSAKISVMISEGFDEWKVMDAGRLIDIYMHIYKVSNEWTLSVRKELDDSMQQDIEIIHELKEFSEYRDWEEIGEILEILRKSKRSCSKYVDYFYGVAHMLVDKDIPWGLSDKDAVDFFLQSLNKLNTFVTPDVFKNGSCSNLGSVYSNFKTNTNLVLLQPYEDSGDDDSEDDDRNTGTRITYGFKIIDTIVKSVDEKYMRLFDDDQLDLIHGIRVSDKGAKKLSNRDNLISYVNSRLPEFEADYTTGYLEFIWEEMCPSFDSQTYHILQIGGEKRNVEWLFVRSWIVAQSGHHPGCNILELVPELDGYWIYITRNKVVLTKKKLRVGSKVYEYEPICREVLMCLVDGQWPNYVYVGNVFPVVSACRGKCKDMHETERD</sequence>
<proteinExistence type="predicted"/>
<evidence type="ECO:0000313" key="3">
    <source>
        <dbReference type="Proteomes" id="UP000243308"/>
    </source>
</evidence>
<evidence type="ECO:0000259" key="1">
    <source>
        <dbReference type="Pfam" id="PF06985"/>
    </source>
</evidence>
<accession>A0A086TIH4</accession>
<dbReference type="AlphaFoldDB" id="A0A086TIH4"/>
<keyword evidence="3" id="KW-1185">Reference proteome</keyword>
<organism evidence="2 3">
    <name type="scientific">Podila verticillata NRRL 6337</name>
    <dbReference type="NCBI Taxonomy" id="1069443"/>
    <lineage>
        <taxon>Eukaryota</taxon>
        <taxon>Fungi</taxon>
        <taxon>Fungi incertae sedis</taxon>
        <taxon>Mucoromycota</taxon>
        <taxon>Mortierellomycotina</taxon>
        <taxon>Mortierellomycetes</taxon>
        <taxon>Mortierellales</taxon>
        <taxon>Mortierellaceae</taxon>
        <taxon>Podila</taxon>
    </lineage>
</organism>
<dbReference type="Pfam" id="PF06985">
    <property type="entry name" value="HET"/>
    <property type="match status" value="1"/>
</dbReference>
<protein>
    <recommendedName>
        <fullName evidence="1">Heterokaryon incompatibility domain-containing protein</fullName>
    </recommendedName>
</protein>
<feature type="domain" description="Heterokaryon incompatibility" evidence="1">
    <location>
        <begin position="117"/>
        <end position="249"/>
    </location>
</feature>
<dbReference type="Proteomes" id="UP000243308">
    <property type="component" value="Unassembled WGS sequence"/>
</dbReference>
<name>A0A086TIH4_9FUNG</name>
<dbReference type="EMBL" id="KN042447">
    <property type="protein sequence ID" value="KFH61751.1"/>
    <property type="molecule type" value="Genomic_DNA"/>
</dbReference>
<dbReference type="OrthoDB" id="3557394at2759"/>
<dbReference type="PANTHER" id="PTHR24148">
    <property type="entry name" value="ANKYRIN REPEAT DOMAIN-CONTAINING PROTEIN 39 HOMOLOG-RELATED"/>
    <property type="match status" value="1"/>
</dbReference>
<dbReference type="PANTHER" id="PTHR24148:SF64">
    <property type="entry name" value="HETEROKARYON INCOMPATIBILITY DOMAIN-CONTAINING PROTEIN"/>
    <property type="match status" value="1"/>
</dbReference>
<dbReference type="InterPro" id="IPR010730">
    <property type="entry name" value="HET"/>
</dbReference>
<reference evidence="2 3" key="1">
    <citation type="submission" date="2011-02" db="EMBL/GenBank/DDBJ databases">
        <title>The Genome Sequence of Mortierella verticillata NRRL 6337.</title>
        <authorList>
            <consortium name="The Broad Institute Genome Sequencing Platform"/>
            <person name="Russ C."/>
            <person name="Cuomo C."/>
            <person name="Burger G."/>
            <person name="Gray M.W."/>
            <person name="Holland P.W.H."/>
            <person name="King N."/>
            <person name="Lang F.B.F."/>
            <person name="Roger A.J."/>
            <person name="Ruiz-Trillo I."/>
            <person name="Young S.K."/>
            <person name="Zeng Q."/>
            <person name="Gargeya S."/>
            <person name="Alvarado L."/>
            <person name="Berlin A."/>
            <person name="Chapman S.B."/>
            <person name="Chen Z."/>
            <person name="Freedman E."/>
            <person name="Gellesch M."/>
            <person name="Goldberg J."/>
            <person name="Griggs A."/>
            <person name="Gujja S."/>
            <person name="Heilman E."/>
            <person name="Heiman D."/>
            <person name="Howarth C."/>
            <person name="Mehta T."/>
            <person name="Neiman D."/>
            <person name="Pearson M."/>
            <person name="Roberts A."/>
            <person name="Saif S."/>
            <person name="Shea T."/>
            <person name="Shenoy N."/>
            <person name="Sisk P."/>
            <person name="Stolte C."/>
            <person name="Sykes S."/>
            <person name="White J."/>
            <person name="Yandava C."/>
            <person name="Haas B."/>
            <person name="Nusbaum C."/>
            <person name="Birren B."/>
        </authorList>
    </citation>
    <scope>NUCLEOTIDE SEQUENCE [LARGE SCALE GENOMIC DNA]</scope>
    <source>
        <strain evidence="2 3">NRRL 6337</strain>
    </source>
</reference>
<gene>
    <name evidence="2" type="ORF">MVEG_12411</name>
</gene>